<keyword evidence="3" id="KW-1185">Reference proteome</keyword>
<dbReference type="Proteomes" id="UP001064971">
    <property type="component" value="Plasmid pDAETH-2"/>
</dbReference>
<dbReference type="EMBL" id="AP026562">
    <property type="protein sequence ID" value="BDP44139.1"/>
    <property type="molecule type" value="Genomic_DNA"/>
</dbReference>
<keyword evidence="1" id="KW-0732">Signal</keyword>
<reference evidence="2" key="1">
    <citation type="submission" date="2022-07" db="EMBL/GenBank/DDBJ databases">
        <title>Complete Genome Sequence of the Radioresistant Bacterium Deinococcus aetherius ST0316, Isolated from the Air Dust collected in Lower Stratosphere above Japan.</title>
        <authorList>
            <person name="Satoh K."/>
            <person name="Hagiwara K."/>
            <person name="Katsumata K."/>
            <person name="Kubo A."/>
            <person name="Yokobori S."/>
            <person name="Yamagishi A."/>
            <person name="Oono Y."/>
            <person name="Narumi I."/>
        </authorList>
    </citation>
    <scope>NUCLEOTIDE SEQUENCE</scope>
    <source>
        <strain evidence="2">ST0316</strain>
        <plasmid evidence="2">pDAETH-2</plasmid>
    </source>
</reference>
<sequence>MKKLSLFTAVFILATSAAAQTSQVSGYATLIAIGQVRGIQPPLTVARLQKVQPNSAAARAISEKLRVSPAALASLLKYGNTLAPTSLVTQAVLESATGKTLFQNAVAGLIQQNPTLAVNTQQSLSSLLSDPAALAAANQAAAAAGQPVTPRGGGN</sequence>
<geneLocation type="plasmid" evidence="2 3">
    <name>pDAETH-2</name>
</geneLocation>
<feature type="signal peptide" evidence="1">
    <location>
        <begin position="1"/>
        <end position="19"/>
    </location>
</feature>
<keyword evidence="2" id="KW-0614">Plasmid</keyword>
<protein>
    <submittedName>
        <fullName evidence="2">Uncharacterized protein</fullName>
    </submittedName>
</protein>
<proteinExistence type="predicted"/>
<dbReference type="RefSeq" id="WP_264778495.1">
    <property type="nucleotide sequence ID" value="NZ_AP026562.1"/>
</dbReference>
<organism evidence="2 3">
    <name type="scientific">Deinococcus aetherius</name>
    <dbReference type="NCBI Taxonomy" id="200252"/>
    <lineage>
        <taxon>Bacteria</taxon>
        <taxon>Thermotogati</taxon>
        <taxon>Deinococcota</taxon>
        <taxon>Deinococci</taxon>
        <taxon>Deinococcales</taxon>
        <taxon>Deinococcaceae</taxon>
        <taxon>Deinococcus</taxon>
    </lineage>
</organism>
<evidence type="ECO:0000313" key="2">
    <source>
        <dbReference type="EMBL" id="BDP44139.1"/>
    </source>
</evidence>
<name>A0ABM8AJY9_9DEIO</name>
<gene>
    <name evidence="2" type="ORF">DAETH_41080</name>
</gene>
<accession>A0ABM8AJY9</accession>
<evidence type="ECO:0000256" key="1">
    <source>
        <dbReference type="SAM" id="SignalP"/>
    </source>
</evidence>
<evidence type="ECO:0000313" key="3">
    <source>
        <dbReference type="Proteomes" id="UP001064971"/>
    </source>
</evidence>
<feature type="chain" id="PRO_5046727495" evidence="1">
    <location>
        <begin position="20"/>
        <end position="155"/>
    </location>
</feature>